<evidence type="ECO:0000313" key="2">
    <source>
        <dbReference type="Proteomes" id="UP000264541"/>
    </source>
</evidence>
<keyword evidence="2" id="KW-1185">Reference proteome</keyword>
<evidence type="ECO:0000313" key="1">
    <source>
        <dbReference type="EMBL" id="RFU71510.1"/>
    </source>
</evidence>
<comment type="caution">
    <text evidence="1">The sequence shown here is derived from an EMBL/GenBank/DDBJ whole genome shotgun (WGS) entry which is preliminary data.</text>
</comment>
<dbReference type="RefSeq" id="WP_117324861.1">
    <property type="nucleotide sequence ID" value="NZ_QVTE01000003.1"/>
</dbReference>
<name>A0A372LUN3_9BACI</name>
<dbReference type="Proteomes" id="UP000264541">
    <property type="component" value="Unassembled WGS sequence"/>
</dbReference>
<dbReference type="OrthoDB" id="2433869at2"/>
<accession>A0A372LUN3</accession>
<gene>
    <name evidence="1" type="ORF">D0469_01340</name>
</gene>
<protein>
    <submittedName>
        <fullName evidence="1">Uncharacterized protein</fullName>
    </submittedName>
</protein>
<dbReference type="AlphaFoldDB" id="A0A372LUN3"/>
<dbReference type="EMBL" id="QVTE01000003">
    <property type="protein sequence ID" value="RFU71510.1"/>
    <property type="molecule type" value="Genomic_DNA"/>
</dbReference>
<organism evidence="1 2">
    <name type="scientific">Peribacillus saganii</name>
    <dbReference type="NCBI Taxonomy" id="2303992"/>
    <lineage>
        <taxon>Bacteria</taxon>
        <taxon>Bacillati</taxon>
        <taxon>Bacillota</taxon>
        <taxon>Bacilli</taxon>
        <taxon>Bacillales</taxon>
        <taxon>Bacillaceae</taxon>
        <taxon>Peribacillus</taxon>
    </lineage>
</organism>
<proteinExistence type="predicted"/>
<reference evidence="1 2" key="1">
    <citation type="submission" date="2018-08" db="EMBL/GenBank/DDBJ databases">
        <title>Bacillus chawlae sp. nov., Bacillus glennii sp. nov., and Bacillus saganii sp. nov. Isolated from the Vehicle Assembly Building at Kennedy Space Center where the Viking Spacecraft were Assembled.</title>
        <authorList>
            <person name="Seuylemezian A."/>
            <person name="Vaishampayan P."/>
        </authorList>
    </citation>
    <scope>NUCLEOTIDE SEQUENCE [LARGE SCALE GENOMIC DNA]</scope>
    <source>
        <strain evidence="1 2">V47-23a</strain>
    </source>
</reference>
<sequence>MKRYWKTIVITLAVLLGIGTFYIRNAVSASSLPQFTFVKESGDDSEIMPIVLAGSFDRSGHFGSSEGLQIVDNEIQYSSEQSLIEQFTEGYRGEYGLIDLQEKYRSFMRGKWGSASFYEDKDFLLYATIKEEGSSEKKDFSFSISLLDKENEERTDIKIEIPMKRSIIYMGEVDVQMVGRMLKVVAEHAPYTNSDFEDKEVHVYTIDLSSKKIIADDLIFYSENAGESFINYQRLAQNNIRNPNKYIVYEKYSVQEGTDSYGNKTMEKRASELIAYNLETGKQQTIQTGRLNNPDYSGYESFYNDSAIYVIERNAEKLKIETYDIHRKKLMKTFEFPVLSSKNTEDTKVIIKNSRIYLYSADESYPRQTKQPPAQLIIADLMTGKTVYKGKLVAKKGTEMEGILRTHYMEIK</sequence>